<dbReference type="AlphaFoldDB" id="A0A7Y0ADA5"/>
<keyword evidence="4" id="KW-1185">Reference proteome</keyword>
<dbReference type="PANTHER" id="PTHR24320:SF148">
    <property type="entry name" value="NAD(P)-BINDING ROSSMANN-FOLD SUPERFAMILY PROTEIN"/>
    <property type="match status" value="1"/>
</dbReference>
<sequence>MPHSILITGGHTGLGLATSRALLATTPDAHLIWATRSRAMAEQAAASLPAPGRLTILPLDLNALASVHHFADELLDCLQTRALPPLQAIVCNAGIQFADGQHWTTDGIEQTFGVNYLAHFALVERLLPALEPAGRLVLVGSGTHFDAPRVWTAALFGMPPAQYLGAAALARGEVPADLDPASAPANQFRYSTSKLCTLLYMYELNRRLRDTSSGVTVTTFDPGLMPGTGLGRANHGAALWAWQNVLPVLRLFPGVHSTETSGRNLAWLAADPAVAGVTGQYFEGRRAVPSSALARQSRLWADLWAGTEQLLAAQPAAVAVGG</sequence>
<dbReference type="Pfam" id="PF00106">
    <property type="entry name" value="adh_short"/>
    <property type="match status" value="1"/>
</dbReference>
<evidence type="ECO:0000313" key="3">
    <source>
        <dbReference type="EMBL" id="NML65181.1"/>
    </source>
</evidence>
<organism evidence="3 4">
    <name type="scientific">Hymenobacter polaris</name>
    <dbReference type="NCBI Taxonomy" id="2682546"/>
    <lineage>
        <taxon>Bacteria</taxon>
        <taxon>Pseudomonadati</taxon>
        <taxon>Bacteroidota</taxon>
        <taxon>Cytophagia</taxon>
        <taxon>Cytophagales</taxon>
        <taxon>Hymenobacteraceae</taxon>
        <taxon>Hymenobacter</taxon>
    </lineage>
</organism>
<comment type="similarity">
    <text evidence="1">Belongs to the short-chain dehydrogenases/reductases (SDR) family.</text>
</comment>
<keyword evidence="2" id="KW-0560">Oxidoreductase</keyword>
<evidence type="ECO:0000256" key="2">
    <source>
        <dbReference type="ARBA" id="ARBA00023002"/>
    </source>
</evidence>
<dbReference type="GO" id="GO:0016491">
    <property type="term" value="F:oxidoreductase activity"/>
    <property type="evidence" value="ECO:0007669"/>
    <property type="project" value="UniProtKB-KW"/>
</dbReference>
<gene>
    <name evidence="3" type="ORF">HHL22_08190</name>
</gene>
<dbReference type="SUPFAM" id="SSF51735">
    <property type="entry name" value="NAD(P)-binding Rossmann-fold domains"/>
    <property type="match status" value="1"/>
</dbReference>
<dbReference type="Proteomes" id="UP000559626">
    <property type="component" value="Unassembled WGS sequence"/>
</dbReference>
<dbReference type="RefSeq" id="WP_169530431.1">
    <property type="nucleotide sequence ID" value="NZ_JABBGH010000001.1"/>
</dbReference>
<comment type="caution">
    <text evidence="3">The sequence shown here is derived from an EMBL/GenBank/DDBJ whole genome shotgun (WGS) entry which is preliminary data.</text>
</comment>
<dbReference type="Gene3D" id="3.40.50.720">
    <property type="entry name" value="NAD(P)-binding Rossmann-like Domain"/>
    <property type="match status" value="1"/>
</dbReference>
<evidence type="ECO:0000313" key="4">
    <source>
        <dbReference type="Proteomes" id="UP000559626"/>
    </source>
</evidence>
<evidence type="ECO:0000256" key="1">
    <source>
        <dbReference type="ARBA" id="ARBA00006484"/>
    </source>
</evidence>
<dbReference type="PRINTS" id="PR00081">
    <property type="entry name" value="GDHRDH"/>
</dbReference>
<accession>A0A7Y0ADA5</accession>
<dbReference type="InterPro" id="IPR036291">
    <property type="entry name" value="NAD(P)-bd_dom_sf"/>
</dbReference>
<dbReference type="PANTHER" id="PTHR24320">
    <property type="entry name" value="RETINOL DEHYDROGENASE"/>
    <property type="match status" value="1"/>
</dbReference>
<proteinExistence type="inferred from homology"/>
<dbReference type="EMBL" id="JABBGH010000001">
    <property type="protein sequence ID" value="NML65181.1"/>
    <property type="molecule type" value="Genomic_DNA"/>
</dbReference>
<reference evidence="3 4" key="1">
    <citation type="submission" date="2020-04" db="EMBL/GenBank/DDBJ databases">
        <title>Hymenobacter polaris sp. nov., isolated from Arctic soil.</title>
        <authorList>
            <person name="Dahal R.H."/>
        </authorList>
    </citation>
    <scope>NUCLEOTIDE SEQUENCE [LARGE SCALE GENOMIC DNA]</scope>
    <source>
        <strain evidence="3 4">RP-2-7</strain>
    </source>
</reference>
<dbReference type="InterPro" id="IPR002347">
    <property type="entry name" value="SDR_fam"/>
</dbReference>
<name>A0A7Y0ADA5_9BACT</name>
<protein>
    <submittedName>
        <fullName evidence="3">SDR family NAD(P)-dependent oxidoreductase</fullName>
    </submittedName>
</protein>